<organism evidence="1 2">
    <name type="scientific">Choiromyces venosus 120613-1</name>
    <dbReference type="NCBI Taxonomy" id="1336337"/>
    <lineage>
        <taxon>Eukaryota</taxon>
        <taxon>Fungi</taxon>
        <taxon>Dikarya</taxon>
        <taxon>Ascomycota</taxon>
        <taxon>Pezizomycotina</taxon>
        <taxon>Pezizomycetes</taxon>
        <taxon>Pezizales</taxon>
        <taxon>Tuberaceae</taxon>
        <taxon>Choiromyces</taxon>
    </lineage>
</organism>
<dbReference type="PANTHER" id="PTHR21529">
    <property type="entry name" value="MAMMARY TURMOR VIRUS RECEPTOR HOMOLOG 1, 2 MTVR1, 2"/>
    <property type="match status" value="1"/>
</dbReference>
<dbReference type="Proteomes" id="UP000276215">
    <property type="component" value="Unassembled WGS sequence"/>
</dbReference>
<protein>
    <recommendedName>
        <fullName evidence="3">TPR-like protein</fullName>
    </recommendedName>
</protein>
<dbReference type="EMBL" id="ML120372">
    <property type="protein sequence ID" value="RPB01644.1"/>
    <property type="molecule type" value="Genomic_DNA"/>
</dbReference>
<evidence type="ECO:0008006" key="3">
    <source>
        <dbReference type="Google" id="ProtNLM"/>
    </source>
</evidence>
<reference evidence="1 2" key="1">
    <citation type="journal article" date="2018" name="Nat. Ecol. Evol.">
        <title>Pezizomycetes genomes reveal the molecular basis of ectomycorrhizal truffle lifestyle.</title>
        <authorList>
            <person name="Murat C."/>
            <person name="Payen T."/>
            <person name="Noel B."/>
            <person name="Kuo A."/>
            <person name="Morin E."/>
            <person name="Chen J."/>
            <person name="Kohler A."/>
            <person name="Krizsan K."/>
            <person name="Balestrini R."/>
            <person name="Da Silva C."/>
            <person name="Montanini B."/>
            <person name="Hainaut M."/>
            <person name="Levati E."/>
            <person name="Barry K.W."/>
            <person name="Belfiori B."/>
            <person name="Cichocki N."/>
            <person name="Clum A."/>
            <person name="Dockter R.B."/>
            <person name="Fauchery L."/>
            <person name="Guy J."/>
            <person name="Iotti M."/>
            <person name="Le Tacon F."/>
            <person name="Lindquist E.A."/>
            <person name="Lipzen A."/>
            <person name="Malagnac F."/>
            <person name="Mello A."/>
            <person name="Molinier V."/>
            <person name="Miyauchi S."/>
            <person name="Poulain J."/>
            <person name="Riccioni C."/>
            <person name="Rubini A."/>
            <person name="Sitrit Y."/>
            <person name="Splivallo R."/>
            <person name="Traeger S."/>
            <person name="Wang M."/>
            <person name="Zifcakova L."/>
            <person name="Wipf D."/>
            <person name="Zambonelli A."/>
            <person name="Paolocci F."/>
            <person name="Nowrousian M."/>
            <person name="Ottonello S."/>
            <person name="Baldrian P."/>
            <person name="Spatafora J.W."/>
            <person name="Henrissat B."/>
            <person name="Nagy L.G."/>
            <person name="Aury J.M."/>
            <person name="Wincker P."/>
            <person name="Grigoriev I.V."/>
            <person name="Bonfante P."/>
            <person name="Martin F.M."/>
        </authorList>
    </citation>
    <scope>NUCLEOTIDE SEQUENCE [LARGE SCALE GENOMIC DNA]</scope>
    <source>
        <strain evidence="1 2">120613-1</strain>
    </source>
</reference>
<dbReference type="PANTHER" id="PTHR21529:SF4">
    <property type="entry name" value="TPR AND ANKYRIN REPEAT-CONTAINING PROTEIN 1"/>
    <property type="match status" value="1"/>
</dbReference>
<dbReference type="OrthoDB" id="10375542at2759"/>
<name>A0A3N4JTH1_9PEZI</name>
<evidence type="ECO:0000313" key="2">
    <source>
        <dbReference type="Proteomes" id="UP000276215"/>
    </source>
</evidence>
<dbReference type="InterPro" id="IPR039904">
    <property type="entry name" value="TRANK1"/>
</dbReference>
<gene>
    <name evidence="1" type="ORF">L873DRAFT_1675863</name>
</gene>
<accession>A0A3N4JTH1</accession>
<feature type="non-terminal residue" evidence="1">
    <location>
        <position position="1"/>
    </location>
</feature>
<dbReference type="Gene3D" id="1.25.40.470">
    <property type="match status" value="1"/>
</dbReference>
<evidence type="ECO:0000313" key="1">
    <source>
        <dbReference type="EMBL" id="RPB01644.1"/>
    </source>
</evidence>
<dbReference type="AlphaFoldDB" id="A0A3N4JTH1"/>
<sequence length="365" mass="40773">VSALYDRVFTGRVLSCARWRELGYQSINNQNYDEALRCFQGAKDAQGITLAQAYITEHKGLTNRARGSLGVANLHFKEASDLFLQADSITKAVQCGKEAGDQKGAVKILANNGEYENAAWLAAEVGLFAETSEIYTKLNKHGVALAAYARGKQFKRMFSYLKKYESEIDPCCWKQYVNLCYAGKFGDRDGTIDEFEKRILNLTNSLKEQEMVLSRYGLVNKLFDLRRANKEYMGAYEGGVRSGLLEKSIQLLIDETLLKTPNLDQGAQLYVACKFLQAEHIATNSWPKPGEDWPIHKVLQAAVGRGSAQIDSFVKTWKDINRALKNFVESGTGAEIGKLDDVQIAGYVDILVCSREMLSLCTVRI</sequence>
<dbReference type="STRING" id="1336337.A0A3N4JTH1"/>
<keyword evidence="2" id="KW-1185">Reference proteome</keyword>
<proteinExistence type="predicted"/>